<keyword evidence="12 15" id="KW-1133">Transmembrane helix</keyword>
<evidence type="ECO:0000256" key="13">
    <source>
        <dbReference type="ARBA" id="ARBA00023012"/>
    </source>
</evidence>
<keyword evidence="10 18" id="KW-0418">Kinase</keyword>
<evidence type="ECO:0000313" key="18">
    <source>
        <dbReference type="EMBL" id="ABS63882.1"/>
    </source>
</evidence>
<evidence type="ECO:0000259" key="16">
    <source>
        <dbReference type="PROSITE" id="PS50109"/>
    </source>
</evidence>
<evidence type="ECO:0000256" key="1">
    <source>
        <dbReference type="ARBA" id="ARBA00000085"/>
    </source>
</evidence>
<sequence length="468" mass="52454">MDNDIHSHAGSTSGKDVRRPGAALQPFQLLKRIMPRGLYGRSLIIIVAPMVLLQFVVTYVFLERHWQLVTERLSAKTVAEIALLLSEYEEDPTPQHGARIVARASQHLGLPVAFLDGEILPEAPSSTEGLLADSLGDELRQRVTRPFWLNTDQYTRYVDIRIAYNGGVMRVLSPASHVYASNSHIFLVWMFGTSVVLIFVAIIFLRNQIRPIERLATAAESFGMGRDVPSYRPQGASEVRRAAQAFMEMRARIQRQIEQRTAMLAGVSHDLRTPLTRFKLQLAMLGEGPEIDELRADINEMERMLDDYLEFARGHQGEASEETDLTELIEEVRDDSLRKGHDVRLELHGDLNVQLRRNAFKRCLTNIVDNAGKYANHVWVTAIRDVDNDDNGGSIDIFVDDDGEGIPEEQMEEVFRPFYRLDAARNLDEGGTGLGLAIARDIARGHGGDITLSRSPMGGLRAVIHLPV</sequence>
<dbReference type="SMART" id="SM00304">
    <property type="entry name" value="HAMP"/>
    <property type="match status" value="1"/>
</dbReference>
<accession>A7HVE9</accession>
<keyword evidence="8 15" id="KW-0812">Transmembrane</keyword>
<dbReference type="SUPFAM" id="SSF47384">
    <property type="entry name" value="Homodimeric domain of signal transducing histidine kinase"/>
    <property type="match status" value="1"/>
</dbReference>
<comment type="subcellular location">
    <subcellularLocation>
        <location evidence="2">Cell inner membrane</location>
        <topology evidence="2">Multi-pass membrane protein</topology>
    </subcellularLocation>
</comment>
<dbReference type="Gene3D" id="6.10.340.10">
    <property type="match status" value="1"/>
</dbReference>
<dbReference type="InterPro" id="IPR003661">
    <property type="entry name" value="HisK_dim/P_dom"/>
</dbReference>
<gene>
    <name evidence="18" type="ordered locus">Plav_2268</name>
</gene>
<dbReference type="CDD" id="cd00082">
    <property type="entry name" value="HisKA"/>
    <property type="match status" value="1"/>
</dbReference>
<dbReference type="AlphaFoldDB" id="A7HVE9"/>
<keyword evidence="5" id="KW-0997">Cell inner membrane</keyword>
<feature type="domain" description="Histidine kinase" evidence="16">
    <location>
        <begin position="266"/>
        <end position="468"/>
    </location>
</feature>
<dbReference type="HOGENOM" id="CLU_000445_89_27_5"/>
<evidence type="ECO:0000256" key="7">
    <source>
        <dbReference type="ARBA" id="ARBA00022679"/>
    </source>
</evidence>
<dbReference type="Pfam" id="PF00512">
    <property type="entry name" value="HisKA"/>
    <property type="match status" value="1"/>
</dbReference>
<keyword evidence="6" id="KW-0597">Phosphoprotein</keyword>
<name>A7HVE9_PARL1</name>
<evidence type="ECO:0000259" key="17">
    <source>
        <dbReference type="PROSITE" id="PS50885"/>
    </source>
</evidence>
<dbReference type="Gene3D" id="3.30.565.10">
    <property type="entry name" value="Histidine kinase-like ATPase, C-terminal domain"/>
    <property type="match status" value="1"/>
</dbReference>
<evidence type="ECO:0000256" key="11">
    <source>
        <dbReference type="ARBA" id="ARBA00022840"/>
    </source>
</evidence>
<dbReference type="SUPFAM" id="SSF55874">
    <property type="entry name" value="ATPase domain of HSP90 chaperone/DNA topoisomerase II/histidine kinase"/>
    <property type="match status" value="1"/>
</dbReference>
<evidence type="ECO:0000256" key="12">
    <source>
        <dbReference type="ARBA" id="ARBA00022989"/>
    </source>
</evidence>
<feature type="domain" description="HAMP" evidence="17">
    <location>
        <begin position="206"/>
        <end position="258"/>
    </location>
</feature>
<dbReference type="PRINTS" id="PR00344">
    <property type="entry name" value="BCTRLSENSOR"/>
</dbReference>
<keyword evidence="14 15" id="KW-0472">Membrane</keyword>
<dbReference type="eggNOG" id="COG2205">
    <property type="taxonomic scope" value="Bacteria"/>
</dbReference>
<evidence type="ECO:0000256" key="8">
    <source>
        <dbReference type="ARBA" id="ARBA00022692"/>
    </source>
</evidence>
<dbReference type="SMART" id="SM00387">
    <property type="entry name" value="HATPase_c"/>
    <property type="match status" value="1"/>
</dbReference>
<dbReference type="InterPro" id="IPR004358">
    <property type="entry name" value="Sig_transdc_His_kin-like_C"/>
</dbReference>
<dbReference type="PROSITE" id="PS50885">
    <property type="entry name" value="HAMP"/>
    <property type="match status" value="1"/>
</dbReference>
<feature type="transmembrane region" description="Helical" evidence="15">
    <location>
        <begin position="186"/>
        <end position="205"/>
    </location>
</feature>
<keyword evidence="9" id="KW-0547">Nucleotide-binding</keyword>
<dbReference type="OrthoDB" id="9804645at2"/>
<dbReference type="InterPro" id="IPR005467">
    <property type="entry name" value="His_kinase_dom"/>
</dbReference>
<evidence type="ECO:0000313" key="19">
    <source>
        <dbReference type="Proteomes" id="UP000006377"/>
    </source>
</evidence>
<keyword evidence="11" id="KW-0067">ATP-binding</keyword>
<evidence type="ECO:0000256" key="14">
    <source>
        <dbReference type="ARBA" id="ARBA00023136"/>
    </source>
</evidence>
<dbReference type="InterPro" id="IPR036097">
    <property type="entry name" value="HisK_dim/P_sf"/>
</dbReference>
<dbReference type="PANTHER" id="PTHR44936:SF5">
    <property type="entry name" value="SENSOR HISTIDINE KINASE ENVZ"/>
    <property type="match status" value="1"/>
</dbReference>
<evidence type="ECO:0000256" key="6">
    <source>
        <dbReference type="ARBA" id="ARBA00022553"/>
    </source>
</evidence>
<dbReference type="RefSeq" id="WP_012111188.1">
    <property type="nucleotide sequence ID" value="NC_009719.1"/>
</dbReference>
<protein>
    <recommendedName>
        <fullName evidence="3">histidine kinase</fullName>
        <ecNumber evidence="3">2.7.13.3</ecNumber>
    </recommendedName>
</protein>
<evidence type="ECO:0000256" key="10">
    <source>
        <dbReference type="ARBA" id="ARBA00022777"/>
    </source>
</evidence>
<evidence type="ECO:0000256" key="4">
    <source>
        <dbReference type="ARBA" id="ARBA00022475"/>
    </source>
</evidence>
<keyword evidence="7" id="KW-0808">Transferase</keyword>
<evidence type="ECO:0000256" key="9">
    <source>
        <dbReference type="ARBA" id="ARBA00022741"/>
    </source>
</evidence>
<keyword evidence="13" id="KW-0902">Two-component regulatory system</keyword>
<dbReference type="PROSITE" id="PS50109">
    <property type="entry name" value="HIS_KIN"/>
    <property type="match status" value="1"/>
</dbReference>
<evidence type="ECO:0000256" key="3">
    <source>
        <dbReference type="ARBA" id="ARBA00012438"/>
    </source>
</evidence>
<dbReference type="InterPro" id="IPR003594">
    <property type="entry name" value="HATPase_dom"/>
</dbReference>
<dbReference type="KEGG" id="pla:Plav_2268"/>
<keyword evidence="19" id="KW-1185">Reference proteome</keyword>
<dbReference type="GO" id="GO:0005524">
    <property type="term" value="F:ATP binding"/>
    <property type="evidence" value="ECO:0007669"/>
    <property type="project" value="UniProtKB-KW"/>
</dbReference>
<dbReference type="InterPro" id="IPR050980">
    <property type="entry name" value="2C_sensor_his_kinase"/>
</dbReference>
<dbReference type="InterPro" id="IPR003660">
    <property type="entry name" value="HAMP_dom"/>
</dbReference>
<dbReference type="PANTHER" id="PTHR44936">
    <property type="entry name" value="SENSOR PROTEIN CREC"/>
    <property type="match status" value="1"/>
</dbReference>
<proteinExistence type="predicted"/>
<dbReference type="InterPro" id="IPR036890">
    <property type="entry name" value="HATPase_C_sf"/>
</dbReference>
<dbReference type="EC" id="2.7.13.3" evidence="3"/>
<dbReference type="SMART" id="SM00388">
    <property type="entry name" value="HisKA"/>
    <property type="match status" value="1"/>
</dbReference>
<dbReference type="GO" id="GO:0005886">
    <property type="term" value="C:plasma membrane"/>
    <property type="evidence" value="ECO:0007669"/>
    <property type="project" value="UniProtKB-SubCell"/>
</dbReference>
<dbReference type="Proteomes" id="UP000006377">
    <property type="component" value="Chromosome"/>
</dbReference>
<feature type="transmembrane region" description="Helical" evidence="15">
    <location>
        <begin position="38"/>
        <end position="62"/>
    </location>
</feature>
<comment type="catalytic activity">
    <reaction evidence="1">
        <text>ATP + protein L-histidine = ADP + protein N-phospho-L-histidine.</text>
        <dbReference type="EC" id="2.7.13.3"/>
    </reaction>
</comment>
<evidence type="ECO:0000256" key="15">
    <source>
        <dbReference type="SAM" id="Phobius"/>
    </source>
</evidence>
<dbReference type="Pfam" id="PF02518">
    <property type="entry name" value="HATPase_c"/>
    <property type="match status" value="1"/>
</dbReference>
<dbReference type="GO" id="GO:0000155">
    <property type="term" value="F:phosphorelay sensor kinase activity"/>
    <property type="evidence" value="ECO:0007669"/>
    <property type="project" value="InterPro"/>
</dbReference>
<reference evidence="18 19" key="1">
    <citation type="journal article" date="2011" name="Stand. Genomic Sci.">
        <title>Complete genome sequence of Parvibaculum lavamentivorans type strain (DS-1(T)).</title>
        <authorList>
            <person name="Schleheck D."/>
            <person name="Weiss M."/>
            <person name="Pitluck S."/>
            <person name="Bruce D."/>
            <person name="Land M.L."/>
            <person name="Han S."/>
            <person name="Saunders E."/>
            <person name="Tapia R."/>
            <person name="Detter C."/>
            <person name="Brettin T."/>
            <person name="Han J."/>
            <person name="Woyke T."/>
            <person name="Goodwin L."/>
            <person name="Pennacchio L."/>
            <person name="Nolan M."/>
            <person name="Cook A.M."/>
            <person name="Kjelleberg S."/>
            <person name="Thomas T."/>
        </authorList>
    </citation>
    <scope>NUCLEOTIDE SEQUENCE [LARGE SCALE GENOMIC DNA]</scope>
    <source>
        <strain evidence="19">DS-1 / DSM 13023 / NCIMB 13966</strain>
    </source>
</reference>
<evidence type="ECO:0000256" key="5">
    <source>
        <dbReference type="ARBA" id="ARBA00022519"/>
    </source>
</evidence>
<evidence type="ECO:0000256" key="2">
    <source>
        <dbReference type="ARBA" id="ARBA00004429"/>
    </source>
</evidence>
<dbReference type="STRING" id="402881.Plav_2268"/>
<dbReference type="EMBL" id="CP000774">
    <property type="protein sequence ID" value="ABS63882.1"/>
    <property type="molecule type" value="Genomic_DNA"/>
</dbReference>
<keyword evidence="4" id="KW-1003">Cell membrane</keyword>
<organism evidence="18 19">
    <name type="scientific">Parvibaculum lavamentivorans (strain DS-1 / DSM 13023 / NCIMB 13966)</name>
    <dbReference type="NCBI Taxonomy" id="402881"/>
    <lineage>
        <taxon>Bacteria</taxon>
        <taxon>Pseudomonadati</taxon>
        <taxon>Pseudomonadota</taxon>
        <taxon>Alphaproteobacteria</taxon>
        <taxon>Hyphomicrobiales</taxon>
        <taxon>Parvibaculaceae</taxon>
        <taxon>Parvibaculum</taxon>
    </lineage>
</organism>
<dbReference type="Gene3D" id="1.10.287.130">
    <property type="match status" value="1"/>
</dbReference>